<dbReference type="EMBL" id="CP060244">
    <property type="protein sequence ID" value="QNT78201.1"/>
    <property type="molecule type" value="Genomic_DNA"/>
</dbReference>
<evidence type="ECO:0000313" key="1">
    <source>
        <dbReference type="EMBL" id="QNT78201.1"/>
    </source>
</evidence>
<keyword evidence="2" id="KW-1185">Reference proteome</keyword>
<dbReference type="AlphaFoldDB" id="A0A7H1NQZ1"/>
<proteinExistence type="predicted"/>
<dbReference type="Proteomes" id="UP000516349">
    <property type="component" value="Chromosome"/>
</dbReference>
<evidence type="ECO:0000313" key="2">
    <source>
        <dbReference type="Proteomes" id="UP000516349"/>
    </source>
</evidence>
<organism evidence="1 2">
    <name type="scientific">Entomobacter blattae</name>
    <dbReference type="NCBI Taxonomy" id="2762277"/>
    <lineage>
        <taxon>Bacteria</taxon>
        <taxon>Pseudomonadati</taxon>
        <taxon>Pseudomonadota</taxon>
        <taxon>Alphaproteobacteria</taxon>
        <taxon>Acetobacterales</taxon>
        <taxon>Acetobacteraceae</taxon>
        <taxon>Entomobacter</taxon>
    </lineage>
</organism>
<accession>A0A7H1NQZ1</accession>
<sequence length="57" mass="6386">MLNIRYLPQNKTIMVCLHLIDISQFDMGSPRQVEAGLGSLWEANQSEKVGPEPGFLL</sequence>
<dbReference type="KEGG" id="ebla:JGUZn3_09700"/>
<gene>
    <name evidence="1" type="ORF">JGUZn3_09700</name>
</gene>
<protein>
    <submittedName>
        <fullName evidence="1">Uncharacterized protein</fullName>
    </submittedName>
</protein>
<reference evidence="1 2" key="1">
    <citation type="submission" date="2020-08" db="EMBL/GenBank/DDBJ databases">
        <title>Complete genome sequence of Entomobacter blattae G55GP.</title>
        <authorList>
            <person name="Poehlein A."/>
            <person name="Guzman J."/>
            <person name="Daniel R."/>
            <person name="Vilcinskas A."/>
        </authorList>
    </citation>
    <scope>NUCLEOTIDE SEQUENCE [LARGE SCALE GENOMIC DNA]</scope>
    <source>
        <strain evidence="1 2">G55GP</strain>
    </source>
</reference>
<name>A0A7H1NQZ1_9PROT</name>